<organism evidence="1">
    <name type="scientific">Rhizophora mucronata</name>
    <name type="common">Asiatic mangrove</name>
    <dbReference type="NCBI Taxonomy" id="61149"/>
    <lineage>
        <taxon>Eukaryota</taxon>
        <taxon>Viridiplantae</taxon>
        <taxon>Streptophyta</taxon>
        <taxon>Embryophyta</taxon>
        <taxon>Tracheophyta</taxon>
        <taxon>Spermatophyta</taxon>
        <taxon>Magnoliopsida</taxon>
        <taxon>eudicotyledons</taxon>
        <taxon>Gunneridae</taxon>
        <taxon>Pentapetalae</taxon>
        <taxon>rosids</taxon>
        <taxon>fabids</taxon>
        <taxon>Malpighiales</taxon>
        <taxon>Rhizophoraceae</taxon>
        <taxon>Rhizophora</taxon>
    </lineage>
</organism>
<reference evidence="1" key="1">
    <citation type="submission" date="2018-02" db="EMBL/GenBank/DDBJ databases">
        <title>Rhizophora mucronata_Transcriptome.</title>
        <authorList>
            <person name="Meera S.P."/>
            <person name="Sreeshan A."/>
            <person name="Augustine A."/>
        </authorList>
    </citation>
    <scope>NUCLEOTIDE SEQUENCE</scope>
    <source>
        <tissue evidence="1">Leaf</tissue>
    </source>
</reference>
<sequence length="41" mass="4931">MTWNFQRSISYAKIEIKLSCDFFMVSCSWSIKRCFVSCPMR</sequence>
<dbReference type="EMBL" id="GGEC01069258">
    <property type="protein sequence ID" value="MBX49742.1"/>
    <property type="molecule type" value="Transcribed_RNA"/>
</dbReference>
<dbReference type="AlphaFoldDB" id="A0A2P2P4T3"/>
<protein>
    <submittedName>
        <fullName evidence="1">Uncharacterized protein</fullName>
    </submittedName>
</protein>
<proteinExistence type="predicted"/>
<evidence type="ECO:0000313" key="1">
    <source>
        <dbReference type="EMBL" id="MBX49742.1"/>
    </source>
</evidence>
<accession>A0A2P2P4T3</accession>
<name>A0A2P2P4T3_RHIMU</name>